<dbReference type="GO" id="GO:0034599">
    <property type="term" value="P:cellular response to oxidative stress"/>
    <property type="evidence" value="ECO:0007669"/>
    <property type="project" value="TreeGrafter"/>
</dbReference>
<evidence type="ECO:0000256" key="1">
    <source>
        <dbReference type="ARBA" id="ARBA00003330"/>
    </source>
</evidence>
<dbReference type="InterPro" id="IPR036249">
    <property type="entry name" value="Thioredoxin-like_sf"/>
</dbReference>
<keyword evidence="16" id="KW-1185">Reference proteome</keyword>
<comment type="function">
    <text evidence="1">Thiol-specific peroxidase that catalyzes the reduction of hydrogen peroxide and organic hydroperoxides to water and alcohols, respectively. Plays a role in cell protection against oxidative stress by detoxifying peroxides and as sensor of hydrogen peroxide-mediated signaling events.</text>
</comment>
<dbReference type="Gene3D" id="3.40.30.10">
    <property type="entry name" value="Glutaredoxin"/>
    <property type="match status" value="1"/>
</dbReference>
<name>A0A5D8QB07_9THEO</name>
<dbReference type="PIRSF" id="PIRSF000239">
    <property type="entry name" value="AHPC"/>
    <property type="match status" value="1"/>
</dbReference>
<keyword evidence="5" id="KW-0049">Antioxidant</keyword>
<dbReference type="FunFam" id="3.40.30.10:FF:000007">
    <property type="entry name" value="Thioredoxin-dependent thiol peroxidase"/>
    <property type="match status" value="1"/>
</dbReference>
<dbReference type="RefSeq" id="WP_149545790.1">
    <property type="nucleotide sequence ID" value="NZ_VTPS01000015.1"/>
</dbReference>
<evidence type="ECO:0000256" key="2">
    <source>
        <dbReference type="ARBA" id="ARBA00011245"/>
    </source>
</evidence>
<keyword evidence="6" id="KW-0560">Oxidoreductase</keyword>
<comment type="caution">
    <text evidence="15">The sequence shown here is derived from an EMBL/GenBank/DDBJ whole genome shotgun (WGS) entry which is preliminary data.</text>
</comment>
<dbReference type="EMBL" id="VTPS01000015">
    <property type="protein sequence ID" value="TZE81329.1"/>
    <property type="molecule type" value="Genomic_DNA"/>
</dbReference>
<protein>
    <recommendedName>
        <fullName evidence="3">thioredoxin-dependent peroxiredoxin</fullName>
        <ecNumber evidence="3">1.11.1.24</ecNumber>
    </recommendedName>
    <alternativeName>
        <fullName evidence="11">Bacterioferritin comigratory protein</fullName>
    </alternativeName>
    <alternativeName>
        <fullName evidence="9">Thioredoxin peroxidase</fullName>
    </alternativeName>
</protein>
<dbReference type="InterPro" id="IPR000866">
    <property type="entry name" value="AhpC/TSA"/>
</dbReference>
<comment type="subunit">
    <text evidence="2">Monomer.</text>
</comment>
<dbReference type="GO" id="GO:0008379">
    <property type="term" value="F:thioredoxin peroxidase activity"/>
    <property type="evidence" value="ECO:0007669"/>
    <property type="project" value="TreeGrafter"/>
</dbReference>
<evidence type="ECO:0000256" key="12">
    <source>
        <dbReference type="ARBA" id="ARBA00049091"/>
    </source>
</evidence>
<keyword evidence="4" id="KW-0575">Peroxidase</keyword>
<dbReference type="CDD" id="cd03017">
    <property type="entry name" value="PRX_BCP"/>
    <property type="match status" value="1"/>
</dbReference>
<sequence length="153" mass="17373">MELKEGMEAPDFTLPSTDGNVTLSSLRGKNVVLYFYPKDNTSGCTNEAVSFRDKLRDFEDLNTEILGVSRDSIRSHENFASRYGLPFKLLSDSEGMVCELYGVLKEKNMYGKITIGIERTTFVIDRDGYIRKIFNKVKVNGHVDDVLEIVRSM</sequence>
<keyword evidence="7" id="KW-1015">Disulfide bond</keyword>
<evidence type="ECO:0000256" key="8">
    <source>
        <dbReference type="ARBA" id="ARBA00023284"/>
    </source>
</evidence>
<dbReference type="GO" id="GO:0005737">
    <property type="term" value="C:cytoplasm"/>
    <property type="evidence" value="ECO:0007669"/>
    <property type="project" value="TreeGrafter"/>
</dbReference>
<accession>A0A5D8QB07</accession>
<evidence type="ECO:0000256" key="6">
    <source>
        <dbReference type="ARBA" id="ARBA00023002"/>
    </source>
</evidence>
<dbReference type="PANTHER" id="PTHR42801:SF4">
    <property type="entry name" value="AHPC_TSA FAMILY PROTEIN"/>
    <property type="match status" value="1"/>
</dbReference>
<dbReference type="GO" id="GO:0045454">
    <property type="term" value="P:cell redox homeostasis"/>
    <property type="evidence" value="ECO:0007669"/>
    <property type="project" value="TreeGrafter"/>
</dbReference>
<feature type="domain" description="Thioredoxin" evidence="14">
    <location>
        <begin position="3"/>
        <end position="153"/>
    </location>
</feature>
<comment type="similarity">
    <text evidence="10">Belongs to the peroxiredoxin family. BCP/PrxQ subfamily.</text>
</comment>
<proteinExistence type="inferred from homology"/>
<evidence type="ECO:0000256" key="4">
    <source>
        <dbReference type="ARBA" id="ARBA00022559"/>
    </source>
</evidence>
<evidence type="ECO:0000256" key="13">
    <source>
        <dbReference type="PIRSR" id="PIRSR000239-1"/>
    </source>
</evidence>
<organism evidence="15 16">
    <name type="scientific">Calorimonas adulescens</name>
    <dbReference type="NCBI Taxonomy" id="2606906"/>
    <lineage>
        <taxon>Bacteria</taxon>
        <taxon>Bacillati</taxon>
        <taxon>Bacillota</taxon>
        <taxon>Clostridia</taxon>
        <taxon>Thermoanaerobacterales</taxon>
        <taxon>Thermoanaerobacteraceae</taxon>
        <taxon>Calorimonas</taxon>
    </lineage>
</organism>
<dbReference type="SUPFAM" id="SSF52833">
    <property type="entry name" value="Thioredoxin-like"/>
    <property type="match status" value="1"/>
</dbReference>
<dbReference type="InterPro" id="IPR050924">
    <property type="entry name" value="Peroxiredoxin_BCP/PrxQ"/>
</dbReference>
<feature type="active site" description="Cysteine sulfenic acid (-SOH) intermediate; for peroxidase activity" evidence="13">
    <location>
        <position position="44"/>
    </location>
</feature>
<dbReference type="Pfam" id="PF00578">
    <property type="entry name" value="AhpC-TSA"/>
    <property type="match status" value="1"/>
</dbReference>
<dbReference type="Proteomes" id="UP000322976">
    <property type="component" value="Unassembled WGS sequence"/>
</dbReference>
<evidence type="ECO:0000256" key="11">
    <source>
        <dbReference type="ARBA" id="ARBA00041373"/>
    </source>
</evidence>
<evidence type="ECO:0000313" key="16">
    <source>
        <dbReference type="Proteomes" id="UP000322976"/>
    </source>
</evidence>
<evidence type="ECO:0000256" key="7">
    <source>
        <dbReference type="ARBA" id="ARBA00023157"/>
    </source>
</evidence>
<comment type="catalytic activity">
    <reaction evidence="12">
        <text>a hydroperoxide + [thioredoxin]-dithiol = an alcohol + [thioredoxin]-disulfide + H2O</text>
        <dbReference type="Rhea" id="RHEA:62620"/>
        <dbReference type="Rhea" id="RHEA-COMP:10698"/>
        <dbReference type="Rhea" id="RHEA-COMP:10700"/>
        <dbReference type="ChEBI" id="CHEBI:15377"/>
        <dbReference type="ChEBI" id="CHEBI:29950"/>
        <dbReference type="ChEBI" id="CHEBI:30879"/>
        <dbReference type="ChEBI" id="CHEBI:35924"/>
        <dbReference type="ChEBI" id="CHEBI:50058"/>
        <dbReference type="EC" id="1.11.1.24"/>
    </reaction>
</comment>
<dbReference type="AlphaFoldDB" id="A0A5D8QB07"/>
<evidence type="ECO:0000256" key="3">
    <source>
        <dbReference type="ARBA" id="ARBA00013017"/>
    </source>
</evidence>
<dbReference type="EC" id="1.11.1.24" evidence="3"/>
<evidence type="ECO:0000259" key="14">
    <source>
        <dbReference type="PROSITE" id="PS51352"/>
    </source>
</evidence>
<keyword evidence="8" id="KW-0676">Redox-active center</keyword>
<dbReference type="InterPro" id="IPR024706">
    <property type="entry name" value="Peroxiredoxin_AhpC-typ"/>
</dbReference>
<dbReference type="PROSITE" id="PS51352">
    <property type="entry name" value="THIOREDOXIN_2"/>
    <property type="match status" value="1"/>
</dbReference>
<evidence type="ECO:0000256" key="10">
    <source>
        <dbReference type="ARBA" id="ARBA00038489"/>
    </source>
</evidence>
<dbReference type="PANTHER" id="PTHR42801">
    <property type="entry name" value="THIOREDOXIN-DEPENDENT PEROXIDE REDUCTASE"/>
    <property type="match status" value="1"/>
</dbReference>
<reference evidence="15 16" key="1">
    <citation type="submission" date="2019-08" db="EMBL/GenBank/DDBJ databases">
        <title>Calorimonas adulescens gen. nov., sp. nov., an anaerobic thermophilic bacterium from Sakhalin hot spring.</title>
        <authorList>
            <person name="Khomyakova M.A."/>
            <person name="Merkel A.Y."/>
            <person name="Novikov A."/>
            <person name="Bonch-Osmolovskaya E.A."/>
            <person name="Slobodkin A.I."/>
        </authorList>
    </citation>
    <scope>NUCLEOTIDE SEQUENCE [LARGE SCALE GENOMIC DNA]</scope>
    <source>
        <strain evidence="15 16">A05MB</strain>
    </source>
</reference>
<evidence type="ECO:0000256" key="9">
    <source>
        <dbReference type="ARBA" id="ARBA00032824"/>
    </source>
</evidence>
<evidence type="ECO:0000313" key="15">
    <source>
        <dbReference type="EMBL" id="TZE81329.1"/>
    </source>
</evidence>
<gene>
    <name evidence="15" type="ORF">FWJ32_09865</name>
</gene>
<dbReference type="InterPro" id="IPR013766">
    <property type="entry name" value="Thioredoxin_domain"/>
</dbReference>
<evidence type="ECO:0000256" key="5">
    <source>
        <dbReference type="ARBA" id="ARBA00022862"/>
    </source>
</evidence>